<evidence type="ECO:0000313" key="2">
    <source>
        <dbReference type="Proteomes" id="UP001241377"/>
    </source>
</evidence>
<dbReference type="EMBL" id="JASBWR010000044">
    <property type="protein sequence ID" value="KAJ9103639.1"/>
    <property type="molecule type" value="Genomic_DNA"/>
</dbReference>
<organism evidence="1 2">
    <name type="scientific">Naganishia cerealis</name>
    <dbReference type="NCBI Taxonomy" id="610337"/>
    <lineage>
        <taxon>Eukaryota</taxon>
        <taxon>Fungi</taxon>
        <taxon>Dikarya</taxon>
        <taxon>Basidiomycota</taxon>
        <taxon>Agaricomycotina</taxon>
        <taxon>Tremellomycetes</taxon>
        <taxon>Filobasidiales</taxon>
        <taxon>Filobasidiaceae</taxon>
        <taxon>Naganishia</taxon>
    </lineage>
</organism>
<comment type="caution">
    <text evidence="1">The sequence shown here is derived from an EMBL/GenBank/DDBJ whole genome shotgun (WGS) entry which is preliminary data.</text>
</comment>
<name>A0ACC2VX31_9TREE</name>
<proteinExistence type="predicted"/>
<sequence>MSEFVQYDLTQTLIPHLDRHLALALLNHLTELDTPLYSIEQLQKAQYELVKGTNMIDYAKQLAEQVKGMDGVDDTMPDFAHLREEAMQKNEALQKSAAPVLKVIENPEVADRLKGAVDKQRNMELLQKEYNLTLDQVNALYHYGHYQYTYGGYEGAASYLYHFLILSPSHDLNLSAHWGKLCSNILCGEWDAALSEVKDLRDFIDNPQTADQAKPNVQLQARTWLLHWSLFVFFNHENGRQALLELFLSPAYLNTMQTAAPHLLRYVVAAAILGRAASGAKATPSILGSRTIRDPIKEVTKIVMMEEYHYADPITGFLKDLYGDFDFEGAQERLRVAEQVLENDFFLNGFTADFLENARWLVSEVYCRIHRRIDITDFSERLNLSSEDGEKWIVNLIRDSRLGIDAKIDLQANMLHISRPHQTPTASLIETTRSLAFRSQAIHYAMSKKDQAERGAASSAVGGGGGGRGGRAQGGSAAAGRAGIHSVQSQPTVVSLLSMSNPTAKATANTTAGDDECQSAPTK</sequence>
<reference evidence="1" key="1">
    <citation type="submission" date="2023-04" db="EMBL/GenBank/DDBJ databases">
        <title>Draft Genome sequencing of Naganishia species isolated from polar environments using Oxford Nanopore Technology.</title>
        <authorList>
            <person name="Leo P."/>
            <person name="Venkateswaran K."/>
        </authorList>
    </citation>
    <scope>NUCLEOTIDE SEQUENCE</scope>
    <source>
        <strain evidence="1">MNA-CCFEE 5261</strain>
    </source>
</reference>
<keyword evidence="1" id="KW-0396">Initiation factor</keyword>
<protein>
    <submittedName>
        <fullName evidence="1">Eukaryotic translation initiation factor 3 subunit E</fullName>
    </submittedName>
</protein>
<accession>A0ACC2VX31</accession>
<keyword evidence="1" id="KW-0648">Protein biosynthesis</keyword>
<dbReference type="Proteomes" id="UP001241377">
    <property type="component" value="Unassembled WGS sequence"/>
</dbReference>
<keyword evidence="2" id="KW-1185">Reference proteome</keyword>
<evidence type="ECO:0000313" key="1">
    <source>
        <dbReference type="EMBL" id="KAJ9103639.1"/>
    </source>
</evidence>
<gene>
    <name evidence="1" type="primary">INT6</name>
    <name evidence="1" type="ORF">QFC19_004214</name>
</gene>